<sequence>MKLIDKTAVITGGSSGIGLETARLFNKEGAKVIITGRNEENLKKTKTLIGENVITFKMDVSKVEDIYKLKKFLLEEDIKLDILFGNAGMSECPSIFETDEKFFDEIINTNLKSNFFIFTNLFELLNDNSSVIFTSSVSYDMGVPGDPLYSASKAALRSLVRTFAADESVLEQKN</sequence>
<protein>
    <recommendedName>
        <fullName evidence="6">Short-chain dehydrogenase/reductase SDR</fullName>
    </recommendedName>
</protein>
<dbReference type="CDD" id="cd05233">
    <property type="entry name" value="SDR_c"/>
    <property type="match status" value="1"/>
</dbReference>
<name>N9Y5J9_9CLOT</name>
<dbReference type="EMBL" id="AGYT01000007">
    <property type="protein sequence ID" value="ENZ03072.1"/>
    <property type="molecule type" value="Genomic_DNA"/>
</dbReference>
<dbReference type="PANTHER" id="PTHR43618">
    <property type="entry name" value="7-ALPHA-HYDROXYSTEROID DEHYDROGENASE"/>
    <property type="match status" value="1"/>
</dbReference>
<organism evidence="4 5">
    <name type="scientific">Clostridium thermobutyricum</name>
    <dbReference type="NCBI Taxonomy" id="29372"/>
    <lineage>
        <taxon>Bacteria</taxon>
        <taxon>Bacillati</taxon>
        <taxon>Bacillota</taxon>
        <taxon>Clostridia</taxon>
        <taxon>Eubacteriales</taxon>
        <taxon>Clostridiaceae</taxon>
        <taxon>Clostridium</taxon>
    </lineage>
</organism>
<keyword evidence="3" id="KW-0560">Oxidoreductase</keyword>
<evidence type="ECO:0000313" key="5">
    <source>
        <dbReference type="Proteomes" id="UP000013097"/>
    </source>
</evidence>
<evidence type="ECO:0000256" key="1">
    <source>
        <dbReference type="ARBA" id="ARBA00006484"/>
    </source>
</evidence>
<comment type="similarity">
    <text evidence="1">Belongs to the short-chain dehydrogenases/reductases (SDR) family.</text>
</comment>
<dbReference type="eggNOG" id="COG4221">
    <property type="taxonomic scope" value="Bacteria"/>
</dbReference>
<gene>
    <name evidence="4" type="ORF">HMPREF1092_00258</name>
</gene>
<dbReference type="Proteomes" id="UP000013097">
    <property type="component" value="Unassembled WGS sequence"/>
</dbReference>
<dbReference type="InterPro" id="IPR036291">
    <property type="entry name" value="NAD(P)-bd_dom_sf"/>
</dbReference>
<proteinExistence type="inferred from homology"/>
<evidence type="ECO:0000256" key="2">
    <source>
        <dbReference type="ARBA" id="ARBA00022857"/>
    </source>
</evidence>
<accession>N9Y5J9</accession>
<dbReference type="RefSeq" id="WP_002596762.1">
    <property type="nucleotide sequence ID" value="NZ_KB850956.1"/>
</dbReference>
<dbReference type="Gene3D" id="3.40.50.720">
    <property type="entry name" value="NAD(P)-binding Rossmann-like Domain"/>
    <property type="match status" value="1"/>
</dbReference>
<dbReference type="PATRIC" id="fig|999411.4.peg.241"/>
<keyword evidence="5" id="KW-1185">Reference proteome</keyword>
<evidence type="ECO:0000256" key="3">
    <source>
        <dbReference type="ARBA" id="ARBA00023002"/>
    </source>
</evidence>
<dbReference type="SUPFAM" id="SSF51735">
    <property type="entry name" value="NAD(P)-binding Rossmann-fold domains"/>
    <property type="match status" value="1"/>
</dbReference>
<dbReference type="InterPro" id="IPR002347">
    <property type="entry name" value="SDR_fam"/>
</dbReference>
<dbReference type="PRINTS" id="PR00081">
    <property type="entry name" value="GDHRDH"/>
</dbReference>
<dbReference type="PANTHER" id="PTHR43618:SF8">
    <property type="entry name" value="7ALPHA-HYDROXYSTEROID DEHYDROGENASE"/>
    <property type="match status" value="1"/>
</dbReference>
<dbReference type="Pfam" id="PF00106">
    <property type="entry name" value="adh_short"/>
    <property type="match status" value="1"/>
</dbReference>
<dbReference type="GO" id="GO:0016491">
    <property type="term" value="F:oxidoreductase activity"/>
    <property type="evidence" value="ECO:0007669"/>
    <property type="project" value="UniProtKB-KW"/>
</dbReference>
<keyword evidence="2" id="KW-0521">NADP</keyword>
<reference evidence="4 5" key="1">
    <citation type="submission" date="2013-01" db="EMBL/GenBank/DDBJ databases">
        <title>The Genome Sequence of Clostridium colicanis 209318.</title>
        <authorList>
            <consortium name="The Broad Institute Genome Sequencing Platform"/>
            <person name="Earl A."/>
            <person name="Ward D."/>
            <person name="Feldgarden M."/>
            <person name="Gevers D."/>
            <person name="Courvalin P."/>
            <person name="Lambert T."/>
            <person name="Walker B."/>
            <person name="Young S.K."/>
            <person name="Zeng Q."/>
            <person name="Gargeya S."/>
            <person name="Fitzgerald M."/>
            <person name="Haas B."/>
            <person name="Abouelleil A."/>
            <person name="Alvarado L."/>
            <person name="Arachchi H.M."/>
            <person name="Berlin A.M."/>
            <person name="Chapman S.B."/>
            <person name="Dewar J."/>
            <person name="Goldberg J."/>
            <person name="Griggs A."/>
            <person name="Gujja S."/>
            <person name="Hansen M."/>
            <person name="Howarth C."/>
            <person name="Imamovic A."/>
            <person name="Larimer J."/>
            <person name="McCowan C."/>
            <person name="Murphy C."/>
            <person name="Neiman D."/>
            <person name="Pearson M."/>
            <person name="Priest M."/>
            <person name="Roberts A."/>
            <person name="Saif S."/>
            <person name="Shea T."/>
            <person name="Sisk P."/>
            <person name="Sykes S."/>
            <person name="Wortman J."/>
            <person name="Nusbaum C."/>
            <person name="Birren B."/>
        </authorList>
    </citation>
    <scope>NUCLEOTIDE SEQUENCE [LARGE SCALE GENOMIC DNA]</scope>
    <source>
        <strain evidence="4 5">209318</strain>
    </source>
</reference>
<dbReference type="InterPro" id="IPR052178">
    <property type="entry name" value="Sec_Metab_Biosynth_SDR"/>
</dbReference>
<evidence type="ECO:0000313" key="4">
    <source>
        <dbReference type="EMBL" id="ENZ03072.1"/>
    </source>
</evidence>
<dbReference type="InterPro" id="IPR020904">
    <property type="entry name" value="Sc_DH/Rdtase_CS"/>
</dbReference>
<dbReference type="AlphaFoldDB" id="N9Y5J9"/>
<comment type="caution">
    <text evidence="4">The sequence shown here is derived from an EMBL/GenBank/DDBJ whole genome shotgun (WGS) entry which is preliminary data.</text>
</comment>
<dbReference type="HOGENOM" id="CLU_010194_2_10_9"/>
<dbReference type="PROSITE" id="PS00061">
    <property type="entry name" value="ADH_SHORT"/>
    <property type="match status" value="1"/>
</dbReference>
<evidence type="ECO:0008006" key="6">
    <source>
        <dbReference type="Google" id="ProtNLM"/>
    </source>
</evidence>